<evidence type="ECO:0000313" key="2">
    <source>
        <dbReference type="EMBL" id="HDM36413.1"/>
    </source>
</evidence>
<dbReference type="Pfam" id="PF02616">
    <property type="entry name" value="SMC_ScpA"/>
    <property type="match status" value="1"/>
</dbReference>
<dbReference type="InterPro" id="IPR003768">
    <property type="entry name" value="ScpA"/>
</dbReference>
<name>A0A7C0X313_9EURY</name>
<dbReference type="Gene3D" id="1.10.10.580">
    <property type="entry name" value="Structural maintenance of chromosome 1. Chain E"/>
    <property type="match status" value="1"/>
</dbReference>
<dbReference type="AlphaFoldDB" id="A0A7C0X313"/>
<dbReference type="PANTHER" id="PTHR33969">
    <property type="entry name" value="SEGREGATION AND CONDENSATION PROTEIN A"/>
    <property type="match status" value="1"/>
</dbReference>
<evidence type="ECO:0000256" key="1">
    <source>
        <dbReference type="SAM" id="MobiDB-lite"/>
    </source>
</evidence>
<dbReference type="EMBL" id="DQZR01000176">
    <property type="protein sequence ID" value="HDM36413.1"/>
    <property type="molecule type" value="Genomic_DNA"/>
</dbReference>
<proteinExistence type="predicted"/>
<dbReference type="PANTHER" id="PTHR33969:SF2">
    <property type="entry name" value="SEGREGATION AND CONDENSATION PROTEIN A"/>
    <property type="match status" value="1"/>
</dbReference>
<dbReference type="Proteomes" id="UP000885863">
    <property type="component" value="Unassembled WGS sequence"/>
</dbReference>
<reference evidence="2" key="1">
    <citation type="journal article" date="2020" name="mSystems">
        <title>Genome- and Community-Level Interaction Insights into Carbon Utilization and Element Cycling Functions of Hydrothermarchaeota in Hydrothermal Sediment.</title>
        <authorList>
            <person name="Zhou Z."/>
            <person name="Liu Y."/>
            <person name="Xu W."/>
            <person name="Pan J."/>
            <person name="Luo Z.H."/>
            <person name="Li M."/>
        </authorList>
    </citation>
    <scope>NUCLEOTIDE SEQUENCE [LARGE SCALE GENOMIC DNA]</scope>
    <source>
        <strain evidence="2">HyVt-185</strain>
    </source>
</reference>
<accession>A0A7C0X313</accession>
<dbReference type="Gene3D" id="6.10.250.2410">
    <property type="match status" value="1"/>
</dbReference>
<gene>
    <name evidence="2" type="ORF">ENG09_04070</name>
</gene>
<protein>
    <submittedName>
        <fullName evidence="2">Segregation/condensation protein A</fullName>
    </submittedName>
</protein>
<dbReference type="InterPro" id="IPR023093">
    <property type="entry name" value="ScpA-like_C"/>
</dbReference>
<feature type="region of interest" description="Disordered" evidence="1">
    <location>
        <begin position="75"/>
        <end position="99"/>
    </location>
</feature>
<sequence>MEEVDEPIEILVDLAARGEIDPWEIDVVNVADKFLERLERMKKLDLRLSARTLLYASILLRMKSEALFMDVEENNEGEGPEEGMDHSEEDPGDLAEDEYSDAPETVKIYPKLRRWRRRPITLNDLITELRKAEKVEINRRRRVERKVKENDAMKKIILDLPHEEEIEEKISRLRNRLKEMSKNGLILFSDLTAGMSVREVVDTYIPLLFLAAKREVWLRQDDLFGELYITLREGIDERGRG</sequence>
<comment type="caution">
    <text evidence="2">The sequence shown here is derived from an EMBL/GenBank/DDBJ whole genome shotgun (WGS) entry which is preliminary data.</text>
</comment>
<organism evidence="2">
    <name type="scientific">Candidatus Syntropharchaeum butanivorans</name>
    <dbReference type="NCBI Taxonomy" id="1839936"/>
    <lineage>
        <taxon>Archaea</taxon>
        <taxon>Methanobacteriati</taxon>
        <taxon>Methanobacteriota</taxon>
        <taxon>Stenosarchaea group</taxon>
        <taxon>Methanomicrobia</taxon>
        <taxon>Methanosarcinales</taxon>
        <taxon>ANME-2 cluster</taxon>
        <taxon>Candidatus Syntropharchaeum</taxon>
    </lineage>
</organism>